<dbReference type="EMBL" id="GAMC01021663">
    <property type="protein sequence ID" value="JAB84892.1"/>
    <property type="molecule type" value="mRNA"/>
</dbReference>
<name>W8AGW4_CERCA</name>
<evidence type="ECO:0000256" key="1">
    <source>
        <dbReference type="SAM" id="SignalP"/>
    </source>
</evidence>
<reference evidence="2" key="2">
    <citation type="journal article" date="2014" name="BMC Genomics">
        <title>A genomic perspective to assessing quality of mass-reared SIT flies used in Mediterranean fruit fly (Ceratitis capitata) eradication in California.</title>
        <authorList>
            <person name="Calla B."/>
            <person name="Hall B."/>
            <person name="Hou S."/>
            <person name="Geib S.M."/>
        </authorList>
    </citation>
    <scope>NUCLEOTIDE SEQUENCE</scope>
</reference>
<proteinExistence type="evidence at transcript level"/>
<reference evidence="2" key="1">
    <citation type="submission" date="2013-07" db="EMBL/GenBank/DDBJ databases">
        <authorList>
            <person name="Geib S."/>
        </authorList>
    </citation>
    <scope>NUCLEOTIDE SEQUENCE</scope>
</reference>
<dbReference type="AlphaFoldDB" id="W8AGW4"/>
<organism evidence="2">
    <name type="scientific">Ceratitis capitata</name>
    <name type="common">Mediterranean fruit fly</name>
    <name type="synonym">Tephritis capitata</name>
    <dbReference type="NCBI Taxonomy" id="7213"/>
    <lineage>
        <taxon>Eukaryota</taxon>
        <taxon>Metazoa</taxon>
        <taxon>Ecdysozoa</taxon>
        <taxon>Arthropoda</taxon>
        <taxon>Hexapoda</taxon>
        <taxon>Insecta</taxon>
        <taxon>Pterygota</taxon>
        <taxon>Neoptera</taxon>
        <taxon>Endopterygota</taxon>
        <taxon>Diptera</taxon>
        <taxon>Brachycera</taxon>
        <taxon>Muscomorpha</taxon>
        <taxon>Tephritoidea</taxon>
        <taxon>Tephritidae</taxon>
        <taxon>Ceratitis</taxon>
        <taxon>Ceratitis</taxon>
    </lineage>
</organism>
<accession>W8AGW4</accession>
<dbReference type="OrthoDB" id="7958235at2759"/>
<protein>
    <submittedName>
        <fullName evidence="2">Uncharacterized protein</fullName>
    </submittedName>
</protein>
<keyword evidence="1" id="KW-0732">Signal</keyword>
<feature type="non-terminal residue" evidence="2">
    <location>
        <position position="1"/>
    </location>
</feature>
<sequence>VNCLKSLRKIMKNFIKIFWITLLTVCYQLEAKNVPGVSYIDNVVLNYNNVTDIWICDRIICPSGTFGCKILKRNNPNRPIELICTDVCYDSDRNTVVTSSYPQAILSPKTINILVNSYVDAESVWTAGYSLSMQSVNATIAAGDWPEVQKTVRDNMRDVDESNAY</sequence>
<feature type="chain" id="PRO_5004905750" evidence="1">
    <location>
        <begin position="32"/>
        <end position="165"/>
    </location>
</feature>
<feature type="signal peptide" evidence="1">
    <location>
        <begin position="1"/>
        <end position="31"/>
    </location>
</feature>
<evidence type="ECO:0000313" key="2">
    <source>
        <dbReference type="EMBL" id="JAB84892.1"/>
    </source>
</evidence>